<dbReference type="NCBIfam" id="TIGR00229">
    <property type="entry name" value="sensory_box"/>
    <property type="match status" value="1"/>
</dbReference>
<dbReference type="InterPro" id="IPR003594">
    <property type="entry name" value="HATPase_dom"/>
</dbReference>
<keyword evidence="8" id="KW-0418">Kinase</keyword>
<keyword evidence="7" id="KW-0547">Nucleotide-binding</keyword>
<keyword evidence="4" id="KW-0597">Phosphoprotein</keyword>
<dbReference type="SUPFAM" id="SSF55785">
    <property type="entry name" value="PYP-like sensor domain (PAS domain)"/>
    <property type="match status" value="1"/>
</dbReference>
<dbReference type="SUPFAM" id="SSF47384">
    <property type="entry name" value="Homodimeric domain of signal transducing histidine kinase"/>
    <property type="match status" value="1"/>
</dbReference>
<dbReference type="PANTHER" id="PTHR42878:SF7">
    <property type="entry name" value="SENSOR HISTIDINE KINASE GLRK"/>
    <property type="match status" value="1"/>
</dbReference>
<dbReference type="GO" id="GO:0030295">
    <property type="term" value="F:protein kinase activator activity"/>
    <property type="evidence" value="ECO:0007669"/>
    <property type="project" value="TreeGrafter"/>
</dbReference>
<dbReference type="AlphaFoldDB" id="A0A6L8LP26"/>
<dbReference type="SMART" id="SM00387">
    <property type="entry name" value="HATPase_c"/>
    <property type="match status" value="1"/>
</dbReference>
<feature type="domain" description="Histidine kinase" evidence="13">
    <location>
        <begin position="174"/>
        <end position="394"/>
    </location>
</feature>
<evidence type="ECO:0000256" key="2">
    <source>
        <dbReference type="ARBA" id="ARBA00004141"/>
    </source>
</evidence>
<dbReference type="SUPFAM" id="SSF55874">
    <property type="entry name" value="ATPase domain of HSP90 chaperone/DNA topoisomerase II/histidine kinase"/>
    <property type="match status" value="1"/>
</dbReference>
<keyword evidence="16" id="KW-1185">Reference proteome</keyword>
<dbReference type="Pfam" id="PF13426">
    <property type="entry name" value="PAS_9"/>
    <property type="match status" value="1"/>
</dbReference>
<dbReference type="GO" id="GO:0000155">
    <property type="term" value="F:phosphorelay sensor kinase activity"/>
    <property type="evidence" value="ECO:0007669"/>
    <property type="project" value="InterPro"/>
</dbReference>
<evidence type="ECO:0000256" key="3">
    <source>
        <dbReference type="ARBA" id="ARBA00012438"/>
    </source>
</evidence>
<dbReference type="EC" id="2.7.13.3" evidence="3"/>
<organism evidence="15 16">
    <name type="scientific">Thalassovita mangrovi</name>
    <dbReference type="NCBI Taxonomy" id="2692236"/>
    <lineage>
        <taxon>Bacteria</taxon>
        <taxon>Pseudomonadati</taxon>
        <taxon>Pseudomonadota</taxon>
        <taxon>Alphaproteobacteria</taxon>
        <taxon>Rhodobacterales</taxon>
        <taxon>Roseobacteraceae</taxon>
        <taxon>Thalassovita</taxon>
    </lineage>
</organism>
<dbReference type="GO" id="GO:0005524">
    <property type="term" value="F:ATP binding"/>
    <property type="evidence" value="ECO:0007669"/>
    <property type="project" value="UniProtKB-KW"/>
</dbReference>
<evidence type="ECO:0000259" key="13">
    <source>
        <dbReference type="PROSITE" id="PS50109"/>
    </source>
</evidence>
<dbReference type="PROSITE" id="PS50112">
    <property type="entry name" value="PAS"/>
    <property type="match status" value="1"/>
</dbReference>
<dbReference type="PRINTS" id="PR00344">
    <property type="entry name" value="BCTRLSENSOR"/>
</dbReference>
<keyword evidence="12" id="KW-0472">Membrane</keyword>
<name>A0A6L8LP26_9RHOB</name>
<evidence type="ECO:0000313" key="15">
    <source>
        <dbReference type="EMBL" id="MYM57353.1"/>
    </source>
</evidence>
<reference evidence="15 16" key="1">
    <citation type="submission" date="2020-01" db="EMBL/GenBank/DDBJ databases">
        <authorList>
            <person name="Chen S."/>
        </authorList>
    </citation>
    <scope>NUCLEOTIDE SEQUENCE [LARGE SCALE GENOMIC DNA]</scope>
    <source>
        <strain evidence="15 16">GS-10</strain>
    </source>
</reference>
<evidence type="ECO:0000256" key="6">
    <source>
        <dbReference type="ARBA" id="ARBA00022692"/>
    </source>
</evidence>
<keyword evidence="9" id="KW-0067">ATP-binding</keyword>
<evidence type="ECO:0000259" key="14">
    <source>
        <dbReference type="PROSITE" id="PS50112"/>
    </source>
</evidence>
<gene>
    <name evidence="15" type="ORF">GR167_18695</name>
</gene>
<dbReference type="CDD" id="cd00130">
    <property type="entry name" value="PAS"/>
    <property type="match status" value="1"/>
</dbReference>
<dbReference type="InterPro" id="IPR005467">
    <property type="entry name" value="His_kinase_dom"/>
</dbReference>
<dbReference type="InterPro" id="IPR004358">
    <property type="entry name" value="Sig_transdc_His_kin-like_C"/>
</dbReference>
<evidence type="ECO:0000256" key="11">
    <source>
        <dbReference type="ARBA" id="ARBA00023012"/>
    </source>
</evidence>
<evidence type="ECO:0000256" key="5">
    <source>
        <dbReference type="ARBA" id="ARBA00022679"/>
    </source>
</evidence>
<feature type="domain" description="PAS" evidence="14">
    <location>
        <begin position="7"/>
        <end position="65"/>
    </location>
</feature>
<sequence length="401" mass="43905">MVNHQLELDEIEKVASQIGFASPNGIVIVDDTGAIVWTNEALELTFGYSAGELIGQPIECLVPDDVKDRHVKMRDGFIRKPSKRAMGGTLVLFGQHKEGRQIPIEVGLGSLESTDHVFTVAFVVDVTARYIREKELEIYRHNLEQVVSERTEELSLALRSTQANVKLLQDMLSSFSHEFRTPLSIMIGYAEIMKSMMDENIFRASSTMMAYPDLMLNAGNKLVGLVDKVSKMTVVSAGKVAADAAPIDLNVVVSKAHERCCMLLRGTIPCCEVSLDEAPLVLGDEELLLQTLELLFENAAKYAGGNCTLRVSAEKRAKICRLLIDDDGAGLQETDYQKAFEPFERLQQKHGHISGAGLGLTLAQAYMHSMGGGIGMESSPQGGLRVWLELPLAKPQANEAG</sequence>
<dbReference type="SMART" id="SM00091">
    <property type="entry name" value="PAS"/>
    <property type="match status" value="1"/>
</dbReference>
<dbReference type="RefSeq" id="WP_160975255.1">
    <property type="nucleotide sequence ID" value="NZ_WWEN01000010.1"/>
</dbReference>
<protein>
    <recommendedName>
        <fullName evidence="3">histidine kinase</fullName>
        <ecNumber evidence="3">2.7.13.3</ecNumber>
    </recommendedName>
</protein>
<dbReference type="Gene3D" id="3.30.565.10">
    <property type="entry name" value="Histidine kinase-like ATPase, C-terminal domain"/>
    <property type="match status" value="1"/>
</dbReference>
<dbReference type="EMBL" id="WWEN01000010">
    <property type="protein sequence ID" value="MYM57353.1"/>
    <property type="molecule type" value="Genomic_DNA"/>
</dbReference>
<evidence type="ECO:0000256" key="12">
    <source>
        <dbReference type="ARBA" id="ARBA00023136"/>
    </source>
</evidence>
<evidence type="ECO:0000256" key="10">
    <source>
        <dbReference type="ARBA" id="ARBA00022989"/>
    </source>
</evidence>
<evidence type="ECO:0000256" key="7">
    <source>
        <dbReference type="ARBA" id="ARBA00022741"/>
    </source>
</evidence>
<dbReference type="PANTHER" id="PTHR42878">
    <property type="entry name" value="TWO-COMPONENT HISTIDINE KINASE"/>
    <property type="match status" value="1"/>
</dbReference>
<dbReference type="InterPro" id="IPR050351">
    <property type="entry name" value="BphY/WalK/GraS-like"/>
</dbReference>
<keyword evidence="11" id="KW-0902">Two-component regulatory system</keyword>
<dbReference type="InterPro" id="IPR000014">
    <property type="entry name" value="PAS"/>
</dbReference>
<dbReference type="InterPro" id="IPR036097">
    <property type="entry name" value="HisK_dim/P_sf"/>
</dbReference>
<keyword evidence="5" id="KW-0808">Transferase</keyword>
<dbReference type="GO" id="GO:0007234">
    <property type="term" value="P:osmosensory signaling via phosphorelay pathway"/>
    <property type="evidence" value="ECO:0007669"/>
    <property type="project" value="TreeGrafter"/>
</dbReference>
<evidence type="ECO:0000313" key="16">
    <source>
        <dbReference type="Proteomes" id="UP000479043"/>
    </source>
</evidence>
<keyword evidence="6" id="KW-0812">Transmembrane</keyword>
<dbReference type="InterPro" id="IPR036890">
    <property type="entry name" value="HATPase_C_sf"/>
</dbReference>
<dbReference type="InterPro" id="IPR035965">
    <property type="entry name" value="PAS-like_dom_sf"/>
</dbReference>
<proteinExistence type="predicted"/>
<comment type="subcellular location">
    <subcellularLocation>
        <location evidence="2">Membrane</location>
        <topology evidence="2">Multi-pass membrane protein</topology>
    </subcellularLocation>
</comment>
<dbReference type="Gene3D" id="3.30.450.20">
    <property type="entry name" value="PAS domain"/>
    <property type="match status" value="1"/>
</dbReference>
<dbReference type="GO" id="GO:0000156">
    <property type="term" value="F:phosphorelay response regulator activity"/>
    <property type="evidence" value="ECO:0007669"/>
    <property type="project" value="TreeGrafter"/>
</dbReference>
<comment type="catalytic activity">
    <reaction evidence="1">
        <text>ATP + protein L-histidine = ADP + protein N-phospho-L-histidine.</text>
        <dbReference type="EC" id="2.7.13.3"/>
    </reaction>
</comment>
<comment type="caution">
    <text evidence="15">The sequence shown here is derived from an EMBL/GenBank/DDBJ whole genome shotgun (WGS) entry which is preliminary data.</text>
</comment>
<dbReference type="Pfam" id="PF02518">
    <property type="entry name" value="HATPase_c"/>
    <property type="match status" value="1"/>
</dbReference>
<dbReference type="Gene3D" id="1.10.287.130">
    <property type="match status" value="1"/>
</dbReference>
<dbReference type="CDD" id="cd00082">
    <property type="entry name" value="HisKA"/>
    <property type="match status" value="1"/>
</dbReference>
<dbReference type="Proteomes" id="UP000479043">
    <property type="component" value="Unassembled WGS sequence"/>
</dbReference>
<evidence type="ECO:0000256" key="9">
    <source>
        <dbReference type="ARBA" id="ARBA00022840"/>
    </source>
</evidence>
<evidence type="ECO:0000256" key="8">
    <source>
        <dbReference type="ARBA" id="ARBA00022777"/>
    </source>
</evidence>
<dbReference type="Pfam" id="PF00512">
    <property type="entry name" value="HisKA"/>
    <property type="match status" value="1"/>
</dbReference>
<evidence type="ECO:0000256" key="1">
    <source>
        <dbReference type="ARBA" id="ARBA00000085"/>
    </source>
</evidence>
<dbReference type="PROSITE" id="PS50109">
    <property type="entry name" value="HIS_KIN"/>
    <property type="match status" value="1"/>
</dbReference>
<keyword evidence="10" id="KW-1133">Transmembrane helix</keyword>
<evidence type="ECO:0000256" key="4">
    <source>
        <dbReference type="ARBA" id="ARBA00022553"/>
    </source>
</evidence>
<dbReference type="InterPro" id="IPR003661">
    <property type="entry name" value="HisK_dim/P_dom"/>
</dbReference>
<dbReference type="GO" id="GO:0016020">
    <property type="term" value="C:membrane"/>
    <property type="evidence" value="ECO:0007669"/>
    <property type="project" value="UniProtKB-SubCell"/>
</dbReference>
<accession>A0A6L8LP26</accession>